<reference evidence="9" key="1">
    <citation type="journal article" date="2015" name="Genome Announc.">
        <title>Draft Genome Sequence of Anaerolineae Strain TC1, a Novel Isolate from a Methanogenic Wastewater Treatment System.</title>
        <authorList>
            <person name="Matsuura N."/>
            <person name="Tourlousse D.M."/>
            <person name="Sun L."/>
            <person name="Toyonaga M."/>
            <person name="Kuroda K."/>
            <person name="Ohashi A."/>
            <person name="Cruz R."/>
            <person name="Yamaguchi T."/>
            <person name="Sekiguchi Y."/>
        </authorList>
    </citation>
    <scope>NUCLEOTIDE SEQUENCE [LARGE SCALE GENOMIC DNA]</scope>
    <source>
        <strain evidence="9">TC1</strain>
    </source>
</reference>
<proteinExistence type="inferred from homology"/>
<dbReference type="PANTHER" id="PTHR36838:SF3">
    <property type="entry name" value="TRANSPORTER AUXIN EFFLUX CARRIER EC FAMILY"/>
    <property type="match status" value="1"/>
</dbReference>
<keyword evidence="4" id="KW-1003">Cell membrane</keyword>
<evidence type="ECO:0000256" key="4">
    <source>
        <dbReference type="ARBA" id="ARBA00022475"/>
    </source>
</evidence>
<evidence type="ECO:0000256" key="6">
    <source>
        <dbReference type="ARBA" id="ARBA00022989"/>
    </source>
</evidence>
<dbReference type="RefSeq" id="WP_062282083.1">
    <property type="nucleotide sequence ID" value="NZ_DF968181.1"/>
</dbReference>
<feature type="transmembrane region" description="Helical" evidence="8">
    <location>
        <begin position="193"/>
        <end position="212"/>
    </location>
</feature>
<evidence type="ECO:0000256" key="8">
    <source>
        <dbReference type="SAM" id="Phobius"/>
    </source>
</evidence>
<evidence type="ECO:0000256" key="5">
    <source>
        <dbReference type="ARBA" id="ARBA00022692"/>
    </source>
</evidence>
<sequence length="309" mass="34923">MQFFEIFKTTFSLFLLITVGYISRKKKIINDQATIDFSRFLLKILFPIYLFQAASSYMTRAYVFSAPIYFLVNFILLIILYFLSKPLTRFFHISPERESTFRLCSIMGNTGFFGMIFAASFYGPQGIVAATLYDFGGSIPFFLILLPSLFQRDHKGNIFAIFKEPNIIAVIFGMIIGILGLKIPDFFSPAFEMVSRITLPLALIMCGSQLAGIQTFAGHKYSQIWYLILIKMVLSPLILLGIVWFLPLEPLMKQFVILDAAMPTGISMVNFTKAFDKDTDFAAISIFSTTTVALLWLPVLMIGLSSLFS</sequence>
<feature type="transmembrane region" description="Helical" evidence="8">
    <location>
        <begin position="167"/>
        <end position="187"/>
    </location>
</feature>
<keyword evidence="5 8" id="KW-0812">Transmembrane</keyword>
<dbReference type="EMBL" id="DF968181">
    <property type="protein sequence ID" value="GAP41248.1"/>
    <property type="molecule type" value="Genomic_DNA"/>
</dbReference>
<keyword evidence="7 8" id="KW-0472">Membrane</keyword>
<dbReference type="InterPro" id="IPR004776">
    <property type="entry name" value="Mem_transp_PIN-like"/>
</dbReference>
<evidence type="ECO:0000313" key="10">
    <source>
        <dbReference type="Proteomes" id="UP000053370"/>
    </source>
</evidence>
<feature type="transmembrane region" description="Helical" evidence="8">
    <location>
        <begin position="281"/>
        <end position="308"/>
    </location>
</feature>
<dbReference type="GO" id="GO:0005886">
    <property type="term" value="C:plasma membrane"/>
    <property type="evidence" value="ECO:0007669"/>
    <property type="project" value="UniProtKB-SubCell"/>
</dbReference>
<dbReference type="AlphaFoldDB" id="A0A0S7BWT5"/>
<name>A0A0S7BWT5_9CHLR</name>
<accession>A0A0S7BWT5</accession>
<feature type="transmembrane region" description="Helical" evidence="8">
    <location>
        <begin position="6"/>
        <end position="23"/>
    </location>
</feature>
<dbReference type="InterPro" id="IPR038770">
    <property type="entry name" value="Na+/solute_symporter_sf"/>
</dbReference>
<keyword evidence="10" id="KW-1185">Reference proteome</keyword>
<dbReference type="Proteomes" id="UP000053370">
    <property type="component" value="Unassembled WGS sequence"/>
</dbReference>
<gene>
    <name evidence="9" type="ORF">ATC1_131232</name>
</gene>
<feature type="transmembrane region" description="Helical" evidence="8">
    <location>
        <begin position="35"/>
        <end position="55"/>
    </location>
</feature>
<evidence type="ECO:0000256" key="7">
    <source>
        <dbReference type="ARBA" id="ARBA00023136"/>
    </source>
</evidence>
<evidence type="ECO:0000256" key="3">
    <source>
        <dbReference type="ARBA" id="ARBA00022448"/>
    </source>
</evidence>
<keyword evidence="6 8" id="KW-1133">Transmembrane helix</keyword>
<feature type="transmembrane region" description="Helical" evidence="8">
    <location>
        <begin position="61"/>
        <end position="83"/>
    </location>
</feature>
<feature type="transmembrane region" description="Helical" evidence="8">
    <location>
        <begin position="103"/>
        <end position="121"/>
    </location>
</feature>
<protein>
    <submittedName>
        <fullName evidence="9">Predicted permease</fullName>
    </submittedName>
</protein>
<evidence type="ECO:0000256" key="1">
    <source>
        <dbReference type="ARBA" id="ARBA00004651"/>
    </source>
</evidence>
<dbReference type="Pfam" id="PF03547">
    <property type="entry name" value="Mem_trans"/>
    <property type="match status" value="2"/>
</dbReference>
<evidence type="ECO:0000256" key="2">
    <source>
        <dbReference type="ARBA" id="ARBA00010145"/>
    </source>
</evidence>
<evidence type="ECO:0000313" key="9">
    <source>
        <dbReference type="EMBL" id="GAP41248.1"/>
    </source>
</evidence>
<dbReference type="PANTHER" id="PTHR36838">
    <property type="entry name" value="AUXIN EFFLUX CARRIER FAMILY PROTEIN"/>
    <property type="match status" value="1"/>
</dbReference>
<dbReference type="GO" id="GO:0055085">
    <property type="term" value="P:transmembrane transport"/>
    <property type="evidence" value="ECO:0007669"/>
    <property type="project" value="InterPro"/>
</dbReference>
<organism evidence="9">
    <name type="scientific">Flexilinea flocculi</name>
    <dbReference type="NCBI Taxonomy" id="1678840"/>
    <lineage>
        <taxon>Bacteria</taxon>
        <taxon>Bacillati</taxon>
        <taxon>Chloroflexota</taxon>
        <taxon>Anaerolineae</taxon>
        <taxon>Anaerolineales</taxon>
        <taxon>Anaerolineaceae</taxon>
        <taxon>Flexilinea</taxon>
    </lineage>
</organism>
<dbReference type="OrthoDB" id="9798064at2"/>
<comment type="subcellular location">
    <subcellularLocation>
        <location evidence="1">Cell membrane</location>
        <topology evidence="1">Multi-pass membrane protein</topology>
    </subcellularLocation>
</comment>
<dbReference type="Gene3D" id="1.20.1530.20">
    <property type="match status" value="1"/>
</dbReference>
<feature type="transmembrane region" description="Helical" evidence="8">
    <location>
        <begin position="224"/>
        <end position="245"/>
    </location>
</feature>
<feature type="transmembrane region" description="Helical" evidence="8">
    <location>
        <begin position="127"/>
        <end position="146"/>
    </location>
</feature>
<comment type="similarity">
    <text evidence="2">Belongs to the auxin efflux carrier (TC 2.A.69) family.</text>
</comment>
<dbReference type="STRING" id="1678840.ATC1_131232"/>
<keyword evidence="3" id="KW-0813">Transport</keyword>